<dbReference type="Pfam" id="PF00085">
    <property type="entry name" value="Thioredoxin"/>
    <property type="match status" value="1"/>
</dbReference>
<dbReference type="InterPro" id="IPR013766">
    <property type="entry name" value="Thioredoxin_domain"/>
</dbReference>
<dbReference type="PANTHER" id="PTHR10293:SF73">
    <property type="entry name" value="GLUTAREDOXIN-3"/>
    <property type="match status" value="1"/>
</dbReference>
<dbReference type="CDD" id="cd03028">
    <property type="entry name" value="GRX_PICOT_like"/>
    <property type="match status" value="2"/>
</dbReference>
<keyword evidence="7" id="KW-1185">Reference proteome</keyword>
<evidence type="ECO:0008006" key="8">
    <source>
        <dbReference type="Google" id="ProtNLM"/>
    </source>
</evidence>
<keyword evidence="1" id="KW-0479">Metal-binding</keyword>
<dbReference type="InterPro" id="IPR033658">
    <property type="entry name" value="GRX_PICOT-like"/>
</dbReference>
<dbReference type="FunFam" id="3.40.30.10:FF:000012">
    <property type="entry name" value="Monothiol glutaredoxin"/>
    <property type="match status" value="2"/>
</dbReference>
<reference evidence="6 7" key="1">
    <citation type="journal article" date="2024" name="Science">
        <title>Giant polyketide synthase enzymes in the biosynthesis of giant marine polyether toxins.</title>
        <authorList>
            <person name="Fallon T.R."/>
            <person name="Shende V.V."/>
            <person name="Wierzbicki I.H."/>
            <person name="Pendleton A.L."/>
            <person name="Watervoot N.F."/>
            <person name="Auber R.P."/>
            <person name="Gonzalez D.J."/>
            <person name="Wisecaver J.H."/>
            <person name="Moore B.S."/>
        </authorList>
    </citation>
    <scope>NUCLEOTIDE SEQUENCE [LARGE SCALE GENOMIC DNA]</scope>
    <source>
        <strain evidence="6 7">12B1</strain>
    </source>
</reference>
<protein>
    <recommendedName>
        <fullName evidence="8">Glutaredoxin</fullName>
    </recommendedName>
</protein>
<organism evidence="6 7">
    <name type="scientific">Prymnesium parvum</name>
    <name type="common">Toxic golden alga</name>
    <dbReference type="NCBI Taxonomy" id="97485"/>
    <lineage>
        <taxon>Eukaryota</taxon>
        <taxon>Haptista</taxon>
        <taxon>Haptophyta</taxon>
        <taxon>Prymnesiophyceae</taxon>
        <taxon>Prymnesiales</taxon>
        <taxon>Prymnesiaceae</taxon>
        <taxon>Prymnesium</taxon>
    </lineage>
</organism>
<dbReference type="InterPro" id="IPR002109">
    <property type="entry name" value="Glutaredoxin"/>
</dbReference>
<dbReference type="Pfam" id="PF00462">
    <property type="entry name" value="Glutaredoxin"/>
    <property type="match status" value="2"/>
</dbReference>
<dbReference type="Gene3D" id="3.40.30.10">
    <property type="entry name" value="Glutaredoxin"/>
    <property type="match status" value="3"/>
</dbReference>
<comment type="caution">
    <text evidence="6">The sequence shown here is derived from an EMBL/GenBank/DDBJ whole genome shotgun (WGS) entry which is preliminary data.</text>
</comment>
<dbReference type="PROSITE" id="PS51354">
    <property type="entry name" value="GLUTAREDOXIN_2"/>
    <property type="match status" value="2"/>
</dbReference>
<feature type="domain" description="Glutaredoxin" evidence="5">
    <location>
        <begin position="140"/>
        <end position="204"/>
    </location>
</feature>
<evidence type="ECO:0000313" key="7">
    <source>
        <dbReference type="Proteomes" id="UP001515480"/>
    </source>
</evidence>
<dbReference type="AlphaFoldDB" id="A0AB34JN75"/>
<evidence type="ECO:0000313" key="6">
    <source>
        <dbReference type="EMBL" id="KAL1523424.1"/>
    </source>
</evidence>
<dbReference type="GO" id="GO:0046872">
    <property type="term" value="F:metal ion binding"/>
    <property type="evidence" value="ECO:0007669"/>
    <property type="project" value="UniProtKB-KW"/>
</dbReference>
<feature type="domain" description="Glutaredoxin" evidence="5">
    <location>
        <begin position="243"/>
        <end position="307"/>
    </location>
</feature>
<sequence>MAVVQPESIAAVDAAIRARSCVLNFCAEWCEPCAHMNLVFSELAAEHAALSFLQIDADRFPELCERFELDAVPAFLFFHAGELADKLLGADAAALSLKAKSHGLTASLQSVGAPPSAAAPASGPAALEERLKALTHSAPVMVFMKGSPDAPRCGFSRMICEILAEEKVQFGHFDILSDAEVRQGLKTFSNWPTYPQLYANGKLVGGLDIVKELKEEGELLDSLPAVAHPLENRLKALTNSAPVMVFMKGSPVAPRCGFSRQICEILTELKVQFGHFDILSDADVRQGLKTYSNWPTYPQLYANGKLVGGLDIVKELKEEGELLDSLPAASVIVS</sequence>
<proteinExistence type="predicted"/>
<dbReference type="Proteomes" id="UP001515480">
    <property type="component" value="Unassembled WGS sequence"/>
</dbReference>
<dbReference type="GO" id="GO:0006879">
    <property type="term" value="P:intracellular iron ion homeostasis"/>
    <property type="evidence" value="ECO:0007669"/>
    <property type="project" value="TreeGrafter"/>
</dbReference>
<evidence type="ECO:0000256" key="3">
    <source>
        <dbReference type="ARBA" id="ARBA00023014"/>
    </source>
</evidence>
<dbReference type="InterPro" id="IPR004480">
    <property type="entry name" value="Monothiol_GRX-rel"/>
</dbReference>
<dbReference type="InterPro" id="IPR036249">
    <property type="entry name" value="Thioredoxin-like_sf"/>
</dbReference>
<keyword evidence="2" id="KW-0408">Iron</keyword>
<evidence type="ECO:0000259" key="5">
    <source>
        <dbReference type="Pfam" id="PF00462"/>
    </source>
</evidence>
<keyword evidence="3" id="KW-0411">Iron-sulfur</keyword>
<dbReference type="EMBL" id="JBGBPQ010000006">
    <property type="protein sequence ID" value="KAL1523424.1"/>
    <property type="molecule type" value="Genomic_DNA"/>
</dbReference>
<feature type="domain" description="Thioredoxin" evidence="4">
    <location>
        <begin position="17"/>
        <end position="93"/>
    </location>
</feature>
<dbReference type="GO" id="GO:0005829">
    <property type="term" value="C:cytosol"/>
    <property type="evidence" value="ECO:0007669"/>
    <property type="project" value="TreeGrafter"/>
</dbReference>
<gene>
    <name evidence="6" type="ORF">AB1Y20_018364</name>
</gene>
<dbReference type="GO" id="GO:0051536">
    <property type="term" value="F:iron-sulfur cluster binding"/>
    <property type="evidence" value="ECO:0007669"/>
    <property type="project" value="UniProtKB-KW"/>
</dbReference>
<evidence type="ECO:0000256" key="2">
    <source>
        <dbReference type="ARBA" id="ARBA00023004"/>
    </source>
</evidence>
<evidence type="ECO:0000259" key="4">
    <source>
        <dbReference type="Pfam" id="PF00085"/>
    </source>
</evidence>
<evidence type="ECO:0000256" key="1">
    <source>
        <dbReference type="ARBA" id="ARBA00022723"/>
    </source>
</evidence>
<dbReference type="GO" id="GO:0005634">
    <property type="term" value="C:nucleus"/>
    <property type="evidence" value="ECO:0007669"/>
    <property type="project" value="TreeGrafter"/>
</dbReference>
<name>A0AB34JN75_PRYPA</name>
<dbReference type="PANTHER" id="PTHR10293">
    <property type="entry name" value="GLUTAREDOXIN FAMILY MEMBER"/>
    <property type="match status" value="1"/>
</dbReference>
<dbReference type="SUPFAM" id="SSF52833">
    <property type="entry name" value="Thioredoxin-like"/>
    <property type="match status" value="3"/>
</dbReference>
<accession>A0AB34JN75</accession>